<evidence type="ECO:0000256" key="4">
    <source>
        <dbReference type="ARBA" id="ARBA00022448"/>
    </source>
</evidence>
<keyword evidence="6" id="KW-0349">Heme</keyword>
<keyword evidence="18" id="KW-1185">Reference proteome</keyword>
<comment type="cofactor">
    <cofactor evidence="1">
        <name>heme b</name>
        <dbReference type="ChEBI" id="CHEBI:60344"/>
    </cofactor>
</comment>
<evidence type="ECO:0000256" key="8">
    <source>
        <dbReference type="ARBA" id="ARBA00022729"/>
    </source>
</evidence>
<proteinExistence type="inferred from homology"/>
<evidence type="ECO:0000256" key="1">
    <source>
        <dbReference type="ARBA" id="ARBA00001970"/>
    </source>
</evidence>
<evidence type="ECO:0000256" key="15">
    <source>
        <dbReference type="SAM" id="MobiDB-lite"/>
    </source>
</evidence>
<keyword evidence="8" id="KW-0732">Signal</keyword>
<dbReference type="Gene3D" id="3.40.50.1980">
    <property type="entry name" value="Nitrogenase molybdenum iron protein domain"/>
    <property type="match status" value="2"/>
</dbReference>
<feature type="compositionally biased region" description="Polar residues" evidence="15">
    <location>
        <begin position="45"/>
        <end position="56"/>
    </location>
</feature>
<organism evidence="17 18">
    <name type="scientific">Cohnella cellulosilytica</name>
    <dbReference type="NCBI Taxonomy" id="986710"/>
    <lineage>
        <taxon>Bacteria</taxon>
        <taxon>Bacillati</taxon>
        <taxon>Bacillota</taxon>
        <taxon>Bacilli</taxon>
        <taxon>Bacillales</taxon>
        <taxon>Paenibacillaceae</taxon>
        <taxon>Cohnella</taxon>
    </lineage>
</organism>
<protein>
    <recommendedName>
        <fullName evidence="3">High-affinity heme uptake system protein IsdE</fullName>
    </recommendedName>
    <alternativeName>
        <fullName evidence="14">Iron-regulated surface determinant protein E</fullName>
    </alternativeName>
    <alternativeName>
        <fullName evidence="13">Staphylococcal iron-regulated protein F</fullName>
    </alternativeName>
</protein>
<keyword evidence="5" id="KW-1003">Cell membrane</keyword>
<evidence type="ECO:0000256" key="9">
    <source>
        <dbReference type="ARBA" id="ARBA00023004"/>
    </source>
</evidence>
<dbReference type="PANTHER" id="PTHR30535:SF36">
    <property type="entry name" value="HIGH-AFFINITY HEME UPTAKE SYSTEM PROTEIN ISDE"/>
    <property type="match status" value="1"/>
</dbReference>
<evidence type="ECO:0000256" key="12">
    <source>
        <dbReference type="ARBA" id="ARBA00023288"/>
    </source>
</evidence>
<evidence type="ECO:0000256" key="2">
    <source>
        <dbReference type="ARBA" id="ARBA00008814"/>
    </source>
</evidence>
<keyword evidence="4" id="KW-0813">Transport</keyword>
<dbReference type="Proteomes" id="UP001596378">
    <property type="component" value="Unassembled WGS sequence"/>
</dbReference>
<dbReference type="PROSITE" id="PS51257">
    <property type="entry name" value="PROKAR_LIPOPROTEIN"/>
    <property type="match status" value="1"/>
</dbReference>
<keyword evidence="10" id="KW-0472">Membrane</keyword>
<keyword evidence="12" id="KW-0449">Lipoprotein</keyword>
<dbReference type="InterPro" id="IPR019957">
    <property type="entry name" value="ABC_transptr_haem-bd_IsdE"/>
</dbReference>
<keyword evidence="11" id="KW-0564">Palmitate</keyword>
<evidence type="ECO:0000259" key="16">
    <source>
        <dbReference type="PROSITE" id="PS50983"/>
    </source>
</evidence>
<evidence type="ECO:0000256" key="14">
    <source>
        <dbReference type="ARBA" id="ARBA00031463"/>
    </source>
</evidence>
<dbReference type="EMBL" id="JBHTAI010000031">
    <property type="protein sequence ID" value="MFC7153238.1"/>
    <property type="molecule type" value="Genomic_DNA"/>
</dbReference>
<keyword evidence="9" id="KW-0408">Iron</keyword>
<dbReference type="SUPFAM" id="SSF53807">
    <property type="entry name" value="Helical backbone' metal receptor"/>
    <property type="match status" value="1"/>
</dbReference>
<comment type="similarity">
    <text evidence="2">Belongs to the bacterial solute-binding protein 8 family.</text>
</comment>
<evidence type="ECO:0000256" key="11">
    <source>
        <dbReference type="ARBA" id="ARBA00023139"/>
    </source>
</evidence>
<reference evidence="18" key="1">
    <citation type="journal article" date="2019" name="Int. J. Syst. Evol. Microbiol.">
        <title>The Global Catalogue of Microorganisms (GCM) 10K type strain sequencing project: providing services to taxonomists for standard genome sequencing and annotation.</title>
        <authorList>
            <consortium name="The Broad Institute Genomics Platform"/>
            <consortium name="The Broad Institute Genome Sequencing Center for Infectious Disease"/>
            <person name="Wu L."/>
            <person name="Ma J."/>
        </authorList>
    </citation>
    <scope>NUCLEOTIDE SEQUENCE [LARGE SCALE GENOMIC DNA]</scope>
    <source>
        <strain evidence="18">KCTC 12907</strain>
    </source>
</reference>
<gene>
    <name evidence="17" type="primary">isdE</name>
    <name evidence="17" type="ORF">ACFQMJ_32345</name>
</gene>
<dbReference type="Pfam" id="PF01497">
    <property type="entry name" value="Peripla_BP_2"/>
    <property type="match status" value="1"/>
</dbReference>
<accession>A0ABW2FN81</accession>
<comment type="caution">
    <text evidence="17">The sequence shown here is derived from an EMBL/GenBank/DDBJ whole genome shotgun (WGS) entry which is preliminary data.</text>
</comment>
<keyword evidence="7" id="KW-0479">Metal-binding</keyword>
<dbReference type="PANTHER" id="PTHR30535">
    <property type="entry name" value="VITAMIN B12-BINDING PROTEIN"/>
    <property type="match status" value="1"/>
</dbReference>
<name>A0ABW2FN81_9BACL</name>
<evidence type="ECO:0000313" key="18">
    <source>
        <dbReference type="Proteomes" id="UP001596378"/>
    </source>
</evidence>
<dbReference type="InterPro" id="IPR050902">
    <property type="entry name" value="ABC_Transporter_SBP"/>
</dbReference>
<dbReference type="InterPro" id="IPR002491">
    <property type="entry name" value="ABC_transptr_periplasmic_BD"/>
</dbReference>
<sequence length="317" mass="34262">MQGYSRRLAADGAGNRLRSAVWLLLLSAMLLSGCAAGNSEGRSDGSPSGSPQQATTAAEDRGPRIVATTVAIAEILDALEVELVGVPTSSKPLPARYDGLTEVGNPMSPDMEMVRMLKPDEVLSVTTLEYDLAPKFESAGVQAEFLDFTSLDSMNAAIINLGERYGRQEQAERLVQQHLQKLEELQSAAAGKPAPSVLILMGIPGSYLVATEHSYIGDLVRRLGGTNVVQGEQVEYVASNTEHLQQANPDVILRAAHGLPDEVVKMFDAEFKKNDIWKHFSAVKTGRVYDLEETLFGTTGNLAVGEALEELMELLYE</sequence>
<evidence type="ECO:0000256" key="3">
    <source>
        <dbReference type="ARBA" id="ARBA00015862"/>
    </source>
</evidence>
<evidence type="ECO:0000256" key="6">
    <source>
        <dbReference type="ARBA" id="ARBA00022617"/>
    </source>
</evidence>
<evidence type="ECO:0000256" key="5">
    <source>
        <dbReference type="ARBA" id="ARBA00022475"/>
    </source>
</evidence>
<dbReference type="RefSeq" id="WP_378051932.1">
    <property type="nucleotide sequence ID" value="NZ_JBHMDN010000038.1"/>
</dbReference>
<feature type="region of interest" description="Disordered" evidence="15">
    <location>
        <begin position="38"/>
        <end position="61"/>
    </location>
</feature>
<dbReference type="NCBIfam" id="TIGR03659">
    <property type="entry name" value="IsdE"/>
    <property type="match status" value="1"/>
</dbReference>
<evidence type="ECO:0000256" key="7">
    <source>
        <dbReference type="ARBA" id="ARBA00022723"/>
    </source>
</evidence>
<dbReference type="PROSITE" id="PS50983">
    <property type="entry name" value="FE_B12_PBP"/>
    <property type="match status" value="1"/>
</dbReference>
<evidence type="ECO:0000313" key="17">
    <source>
        <dbReference type="EMBL" id="MFC7153238.1"/>
    </source>
</evidence>
<evidence type="ECO:0000256" key="10">
    <source>
        <dbReference type="ARBA" id="ARBA00023136"/>
    </source>
</evidence>
<evidence type="ECO:0000256" key="13">
    <source>
        <dbReference type="ARBA" id="ARBA00031148"/>
    </source>
</evidence>
<feature type="domain" description="Fe/B12 periplasmic-binding" evidence="16">
    <location>
        <begin position="64"/>
        <end position="317"/>
    </location>
</feature>